<evidence type="ECO:0000256" key="7">
    <source>
        <dbReference type="ARBA" id="ARBA00023172"/>
    </source>
</evidence>
<dbReference type="SUPFAM" id="SSF56349">
    <property type="entry name" value="DNA breaking-rejoining enzymes"/>
    <property type="match status" value="1"/>
</dbReference>
<keyword evidence="8" id="KW-0131">Cell cycle</keyword>
<dbReference type="GO" id="GO:0051301">
    <property type="term" value="P:cell division"/>
    <property type="evidence" value="ECO:0007669"/>
    <property type="project" value="UniProtKB-KW"/>
</dbReference>
<dbReference type="Gene3D" id="1.10.150.130">
    <property type="match status" value="1"/>
</dbReference>
<evidence type="ECO:0000313" key="12">
    <source>
        <dbReference type="EMBL" id="MSS64987.1"/>
    </source>
</evidence>
<dbReference type="GO" id="GO:0006310">
    <property type="term" value="P:DNA recombination"/>
    <property type="evidence" value="ECO:0007669"/>
    <property type="project" value="UniProtKB-KW"/>
</dbReference>
<dbReference type="GO" id="GO:0007059">
    <property type="term" value="P:chromosome segregation"/>
    <property type="evidence" value="ECO:0007669"/>
    <property type="project" value="UniProtKB-KW"/>
</dbReference>
<comment type="caution">
    <text evidence="12">The sequence shown here is derived from an EMBL/GenBank/DDBJ whole genome shotgun (WGS) entry which is preliminary data.</text>
</comment>
<dbReference type="Pfam" id="PF00589">
    <property type="entry name" value="Phage_integrase"/>
    <property type="match status" value="1"/>
</dbReference>
<gene>
    <name evidence="12" type="ORF">FYJ58_14105</name>
</gene>
<evidence type="ECO:0000256" key="4">
    <source>
        <dbReference type="ARBA" id="ARBA00022829"/>
    </source>
</evidence>
<dbReference type="PROSITE" id="PS51900">
    <property type="entry name" value="CB"/>
    <property type="match status" value="1"/>
</dbReference>
<keyword evidence="3" id="KW-0132">Cell division</keyword>
<evidence type="ECO:0000256" key="8">
    <source>
        <dbReference type="ARBA" id="ARBA00023306"/>
    </source>
</evidence>
<evidence type="ECO:0000256" key="9">
    <source>
        <dbReference type="PROSITE-ProRule" id="PRU01248"/>
    </source>
</evidence>
<keyword evidence="5" id="KW-0229">DNA integration</keyword>
<dbReference type="GO" id="GO:0015074">
    <property type="term" value="P:DNA integration"/>
    <property type="evidence" value="ECO:0007669"/>
    <property type="project" value="UniProtKB-KW"/>
</dbReference>
<dbReference type="AlphaFoldDB" id="A0A6L5Y291"/>
<dbReference type="InterPro" id="IPR002104">
    <property type="entry name" value="Integrase_catalytic"/>
</dbReference>
<feature type="domain" description="Core-binding (CB)" evidence="11">
    <location>
        <begin position="16"/>
        <end position="135"/>
    </location>
</feature>
<dbReference type="Proteomes" id="UP000482209">
    <property type="component" value="Unassembled WGS sequence"/>
</dbReference>
<evidence type="ECO:0000256" key="5">
    <source>
        <dbReference type="ARBA" id="ARBA00022908"/>
    </source>
</evidence>
<comment type="subcellular location">
    <subcellularLocation>
        <location evidence="1">Cytoplasm</location>
    </subcellularLocation>
</comment>
<dbReference type="InterPro" id="IPR013762">
    <property type="entry name" value="Integrase-like_cat_sf"/>
</dbReference>
<organism evidence="12 13">
    <name type="scientific">Velocimicrobium porci</name>
    <dbReference type="NCBI Taxonomy" id="2606634"/>
    <lineage>
        <taxon>Bacteria</taxon>
        <taxon>Bacillati</taxon>
        <taxon>Bacillota</taxon>
        <taxon>Clostridia</taxon>
        <taxon>Lachnospirales</taxon>
        <taxon>Lachnospiraceae</taxon>
        <taxon>Velocimicrobium</taxon>
    </lineage>
</organism>
<accession>A0A6L5Y291</accession>
<evidence type="ECO:0000259" key="11">
    <source>
        <dbReference type="PROSITE" id="PS51900"/>
    </source>
</evidence>
<keyword evidence="7" id="KW-0233">DNA recombination</keyword>
<evidence type="ECO:0000259" key="10">
    <source>
        <dbReference type="PROSITE" id="PS51898"/>
    </source>
</evidence>
<proteinExistence type="predicted"/>
<dbReference type="GO" id="GO:0003677">
    <property type="term" value="F:DNA binding"/>
    <property type="evidence" value="ECO:0007669"/>
    <property type="project" value="UniProtKB-UniRule"/>
</dbReference>
<keyword evidence="6 9" id="KW-0238">DNA-binding</keyword>
<dbReference type="CDD" id="cd00397">
    <property type="entry name" value="DNA_BRE_C"/>
    <property type="match status" value="1"/>
</dbReference>
<dbReference type="InterPro" id="IPR050090">
    <property type="entry name" value="Tyrosine_recombinase_XerCD"/>
</dbReference>
<sequence>MQEEKRTIKYNDAIRNECNEKIAEYLEELPNYCAAFNSSRARQIQVRARKENLRDIKLFFRFITETNPLFKDKSLKEITPEILEQFTASDFEDFANWISEYNGKDKNGADMTYTNSDVGIKRKLSSVRALYRFLYNREYISSNPSLKADLPKLQKKDASTTKILEKFQREPFFAEVDAAYDNAFEKIENEFVEKGKNSKRTLLLPAIAMRDKTMIYLLITTGMRLSELCGIDCTDYSREMGTINIIRKGNIKDSVYISEEVQGKFSNHHQLSKDEVPHD</sequence>
<dbReference type="RefSeq" id="WP_154520343.1">
    <property type="nucleotide sequence ID" value="NZ_VUMT01000043.1"/>
</dbReference>
<dbReference type="EMBL" id="VUMT01000043">
    <property type="protein sequence ID" value="MSS64987.1"/>
    <property type="molecule type" value="Genomic_DNA"/>
</dbReference>
<evidence type="ECO:0000256" key="1">
    <source>
        <dbReference type="ARBA" id="ARBA00004496"/>
    </source>
</evidence>
<dbReference type="InterPro" id="IPR011010">
    <property type="entry name" value="DNA_brk_join_enz"/>
</dbReference>
<keyword evidence="2" id="KW-0963">Cytoplasm</keyword>
<keyword evidence="4" id="KW-0159">Chromosome partition</keyword>
<evidence type="ECO:0000256" key="6">
    <source>
        <dbReference type="ARBA" id="ARBA00023125"/>
    </source>
</evidence>
<protein>
    <submittedName>
        <fullName evidence="12">Tyrosine-type recombinase/integrase</fullName>
    </submittedName>
</protein>
<name>A0A6L5Y291_9FIRM</name>
<evidence type="ECO:0000313" key="13">
    <source>
        <dbReference type="Proteomes" id="UP000482209"/>
    </source>
</evidence>
<dbReference type="Gene3D" id="1.10.443.10">
    <property type="entry name" value="Intergrase catalytic core"/>
    <property type="match status" value="1"/>
</dbReference>
<dbReference type="InterPro" id="IPR010998">
    <property type="entry name" value="Integrase_recombinase_N"/>
</dbReference>
<keyword evidence="13" id="KW-1185">Reference proteome</keyword>
<evidence type="ECO:0000256" key="3">
    <source>
        <dbReference type="ARBA" id="ARBA00022618"/>
    </source>
</evidence>
<evidence type="ECO:0000256" key="2">
    <source>
        <dbReference type="ARBA" id="ARBA00022490"/>
    </source>
</evidence>
<dbReference type="PANTHER" id="PTHR30349:SF77">
    <property type="entry name" value="TYROSINE RECOMBINASE XERC"/>
    <property type="match status" value="1"/>
</dbReference>
<feature type="domain" description="Tyr recombinase" evidence="10">
    <location>
        <begin position="169"/>
        <end position="279"/>
    </location>
</feature>
<dbReference type="PANTHER" id="PTHR30349">
    <property type="entry name" value="PHAGE INTEGRASE-RELATED"/>
    <property type="match status" value="1"/>
</dbReference>
<dbReference type="GO" id="GO:0005737">
    <property type="term" value="C:cytoplasm"/>
    <property type="evidence" value="ECO:0007669"/>
    <property type="project" value="UniProtKB-SubCell"/>
</dbReference>
<dbReference type="PROSITE" id="PS51898">
    <property type="entry name" value="TYR_RECOMBINASE"/>
    <property type="match status" value="1"/>
</dbReference>
<dbReference type="InterPro" id="IPR044068">
    <property type="entry name" value="CB"/>
</dbReference>
<reference evidence="12 13" key="1">
    <citation type="submission" date="2019-08" db="EMBL/GenBank/DDBJ databases">
        <title>In-depth cultivation of the pig gut microbiome towards novel bacterial diversity and tailored functional studies.</title>
        <authorList>
            <person name="Wylensek D."/>
            <person name="Hitch T.C.A."/>
            <person name="Clavel T."/>
        </authorList>
    </citation>
    <scope>NUCLEOTIDE SEQUENCE [LARGE SCALE GENOMIC DNA]</scope>
    <source>
        <strain evidence="12 13">WCA-693-APC-MOT-I</strain>
    </source>
</reference>